<reference evidence="2 4" key="1">
    <citation type="submission" date="2018-08" db="EMBL/GenBank/DDBJ databases">
        <authorList>
            <person name="Ferrada E.E."/>
            <person name="Latorre B.A."/>
        </authorList>
    </citation>
    <scope>NUCLEOTIDE SEQUENCE [LARGE SCALE GENOMIC DNA]</scope>
    <source>
        <strain evidence="2 4">VK-A60T</strain>
    </source>
</reference>
<keyword evidence="5" id="KW-1185">Reference proteome</keyword>
<dbReference type="Proteomes" id="UP000596311">
    <property type="component" value="Chromosome"/>
</dbReference>
<protein>
    <submittedName>
        <fullName evidence="2">Uncharacterized protein</fullName>
    </submittedName>
</protein>
<dbReference type="AlphaFoldDB" id="A0A385D8Z6"/>
<dbReference type="KEGG" id="sky:D0C37_07910"/>
<gene>
    <name evidence="2" type="ORF">D0C37_07910</name>
    <name evidence="3" type="ORF">G9U55_23255</name>
</gene>
<dbReference type="EMBL" id="CP049945">
    <property type="protein sequence ID" value="QRF04797.1"/>
    <property type="molecule type" value="Genomic_DNA"/>
</dbReference>
<accession>A0A385D8Z6</accession>
<dbReference type="GeneID" id="300114117"/>
<evidence type="ECO:0000313" key="5">
    <source>
        <dbReference type="Proteomes" id="UP000596311"/>
    </source>
</evidence>
<dbReference type="Proteomes" id="UP000259636">
    <property type="component" value="Chromosome"/>
</dbReference>
<sequence length="100" mass="10044">MTTTPAPRSTANPRRTTLARLADAASLERPAGRPDAGTLPAATANPRRTLLATTPAVTGPAYGAKLPGQTANPVRTILMTAPAPRTVPAAAPEPAVAAAE</sequence>
<evidence type="ECO:0000313" key="3">
    <source>
        <dbReference type="EMBL" id="QRF04797.1"/>
    </source>
</evidence>
<evidence type="ECO:0000256" key="1">
    <source>
        <dbReference type="SAM" id="MobiDB-lite"/>
    </source>
</evidence>
<reference evidence="3 5" key="2">
    <citation type="submission" date="2020-03" db="EMBL/GenBank/DDBJ databases">
        <title>Genome mining and metabolic profiling illuminate the polycyclic tetramate macrolactams from Streptomyces koyangensis SCSIO 5802.</title>
        <authorList>
            <person name="Ding W."/>
        </authorList>
    </citation>
    <scope>NUCLEOTIDE SEQUENCE [LARGE SCALE GENOMIC DNA]</scope>
    <source>
        <strain evidence="3 5">SCSIO 5802</strain>
    </source>
</reference>
<name>A0A385D8Z6_9ACTN</name>
<dbReference type="RefSeq" id="WP_101281238.1">
    <property type="nucleotide sequence ID" value="NZ_CP031742.1"/>
</dbReference>
<proteinExistence type="predicted"/>
<evidence type="ECO:0000313" key="2">
    <source>
        <dbReference type="EMBL" id="AXQ54529.1"/>
    </source>
</evidence>
<dbReference type="EMBL" id="CP031742">
    <property type="protein sequence ID" value="AXQ54529.1"/>
    <property type="molecule type" value="Genomic_DNA"/>
</dbReference>
<feature type="region of interest" description="Disordered" evidence="1">
    <location>
        <begin position="25"/>
        <end position="49"/>
    </location>
</feature>
<organism evidence="2 4">
    <name type="scientific">Streptomyces koyangensis</name>
    <dbReference type="NCBI Taxonomy" id="188770"/>
    <lineage>
        <taxon>Bacteria</taxon>
        <taxon>Bacillati</taxon>
        <taxon>Actinomycetota</taxon>
        <taxon>Actinomycetes</taxon>
        <taxon>Kitasatosporales</taxon>
        <taxon>Streptomycetaceae</taxon>
        <taxon>Streptomyces</taxon>
        <taxon>Streptomyces aurantiacus group</taxon>
    </lineage>
</organism>
<evidence type="ECO:0000313" key="4">
    <source>
        <dbReference type="Proteomes" id="UP000259636"/>
    </source>
</evidence>